<dbReference type="AlphaFoldDB" id="A0A3F3HHL4"/>
<evidence type="ECO:0000313" key="1">
    <source>
        <dbReference type="EMBL" id="GAP05029.1"/>
    </source>
</evidence>
<dbReference type="STRING" id="709323.GCA_001047135_01593"/>
<dbReference type="EMBL" id="DF968101">
    <property type="protein sequence ID" value="GAP05029.1"/>
    <property type="molecule type" value="Genomic_DNA"/>
</dbReference>
<protein>
    <submittedName>
        <fullName evidence="1">Uncharacterized protein</fullName>
    </submittedName>
</protein>
<proteinExistence type="predicted"/>
<gene>
    <name evidence="1" type="ORF">FTRO_0240040</name>
</gene>
<dbReference type="Proteomes" id="UP000064514">
    <property type="component" value="Unassembled WGS sequence"/>
</dbReference>
<reference evidence="1" key="1">
    <citation type="journal article" date="2015" name="BMC Genomics">
        <title>Comparative genomics of Fructobacillus spp. and Leuconostoc spp. reveals niche-specific evolution of Fructobacillus spp.</title>
        <authorList>
            <person name="Endo A."/>
            <person name="Tanizawa Y."/>
            <person name="Tanaka N."/>
            <person name="Maeno S."/>
            <person name="Kumar H."/>
            <person name="Shiwa Y."/>
            <person name="Okada S."/>
            <person name="Yoshikawa H."/>
            <person name="Dicks L."/>
            <person name="Nakagawa J."/>
            <person name="Arita M."/>
        </authorList>
    </citation>
    <scope>NUCLEOTIDE SEQUENCE [LARGE SCALE GENOMIC DNA]</scope>
    <source>
        <strain evidence="1">F214-1</strain>
    </source>
</reference>
<accession>A0A3F3HHL4</accession>
<name>A0A3F3HHL4_9LACO</name>
<organism evidence="1">
    <name type="scientific">Fructobacillus tropaeoli</name>
    <dbReference type="NCBI Taxonomy" id="709323"/>
    <lineage>
        <taxon>Bacteria</taxon>
        <taxon>Bacillati</taxon>
        <taxon>Bacillota</taxon>
        <taxon>Bacilli</taxon>
        <taxon>Lactobacillales</taxon>
        <taxon>Lactobacillaceae</taxon>
        <taxon>Fructobacillus</taxon>
    </lineage>
</organism>
<dbReference type="RefSeq" id="WP_059394345.1">
    <property type="nucleotide sequence ID" value="NZ_DF968101.1"/>
</dbReference>
<sequence length="130" mass="15000">MANNLSIVDPYGEITSAVDLGNEDFFKSLSPSQKSEVYFKIQEMEGNIKKFKKYAREYMIDGGQIDDIEMGEVSRRVVVNDPELMLKYLKAYGLEVLQFKGVTDLKKILNEEEFDEVTVIKKTEKVNFKK</sequence>